<evidence type="ECO:0000313" key="3">
    <source>
        <dbReference type="WBParaSite" id="PSU_v2.g12021.t1"/>
    </source>
</evidence>
<name>A0A914XVQ7_9BILA</name>
<feature type="coiled-coil region" evidence="1">
    <location>
        <begin position="228"/>
        <end position="255"/>
    </location>
</feature>
<evidence type="ECO:0000256" key="1">
    <source>
        <dbReference type="SAM" id="Coils"/>
    </source>
</evidence>
<dbReference type="AlphaFoldDB" id="A0A914XVQ7"/>
<organism evidence="2 3">
    <name type="scientific">Panagrolaimus superbus</name>
    <dbReference type="NCBI Taxonomy" id="310955"/>
    <lineage>
        <taxon>Eukaryota</taxon>
        <taxon>Metazoa</taxon>
        <taxon>Ecdysozoa</taxon>
        <taxon>Nematoda</taxon>
        <taxon>Chromadorea</taxon>
        <taxon>Rhabditida</taxon>
        <taxon>Tylenchina</taxon>
        <taxon>Panagrolaimomorpha</taxon>
        <taxon>Panagrolaimoidea</taxon>
        <taxon>Panagrolaimidae</taxon>
        <taxon>Panagrolaimus</taxon>
    </lineage>
</organism>
<reference evidence="3" key="1">
    <citation type="submission" date="2022-11" db="UniProtKB">
        <authorList>
            <consortium name="WormBaseParasite"/>
        </authorList>
    </citation>
    <scope>IDENTIFICATION</scope>
</reference>
<dbReference type="Proteomes" id="UP000887577">
    <property type="component" value="Unplaced"/>
</dbReference>
<keyword evidence="1" id="KW-0175">Coiled coil</keyword>
<sequence length="302" mass="35311">MPRKLANLFKHVLLPEQLQRPLAFPAEQENLKKLIEWLDSKKLKLSDEKKKLLERLILKHFIQYCRAEQEQILLCGASEDYLDYRVYPVEIVREIYHNVKEGEAAFNELRQLRNAEQKMSKAKTSSAVGFAKLLFGCTKELEDLLSFEEEELSCIGNRAKKENSIRFSNEYLNHLRELRTHLQDYVSSVGIMESKQTAIKEFLIEWKAMLDDQIKINEKRKEAYNVAKAKFSASIEEKRKRLAELKEQSKKLSENRISSTIKAHENKISLSKVKMRYNQLLDRIGRGDNAGEQIDLIQRIVP</sequence>
<dbReference type="WBParaSite" id="PSU_v2.g12021.t1">
    <property type="protein sequence ID" value="PSU_v2.g12021.t1"/>
    <property type="gene ID" value="PSU_v2.g12021"/>
</dbReference>
<protein>
    <submittedName>
        <fullName evidence="3">Uncharacterized protein</fullName>
    </submittedName>
</protein>
<accession>A0A914XVQ7</accession>
<evidence type="ECO:0000313" key="2">
    <source>
        <dbReference type="Proteomes" id="UP000887577"/>
    </source>
</evidence>
<proteinExistence type="predicted"/>
<keyword evidence="2" id="KW-1185">Reference proteome</keyword>